<evidence type="ECO:0000313" key="3">
    <source>
        <dbReference type="Proteomes" id="UP001597227"/>
    </source>
</evidence>
<keyword evidence="3" id="KW-1185">Reference proteome</keyword>
<evidence type="ECO:0000259" key="1">
    <source>
        <dbReference type="Pfam" id="PF13524"/>
    </source>
</evidence>
<feature type="domain" description="Spore protein YkvP/CgeB glycosyl transferase-like" evidence="1">
    <location>
        <begin position="162"/>
        <end position="297"/>
    </location>
</feature>
<organism evidence="2 3">
    <name type="scientific">Fredinandcohnia salidurans</name>
    <dbReference type="NCBI Taxonomy" id="2595041"/>
    <lineage>
        <taxon>Bacteria</taxon>
        <taxon>Bacillati</taxon>
        <taxon>Bacillota</taxon>
        <taxon>Bacilli</taxon>
        <taxon>Bacillales</taxon>
        <taxon>Bacillaceae</taxon>
        <taxon>Fredinandcohnia</taxon>
    </lineage>
</organism>
<protein>
    <submittedName>
        <fullName evidence="2">Glycosyltransferase</fullName>
    </submittedName>
</protein>
<dbReference type="Pfam" id="PF13524">
    <property type="entry name" value="Glyco_trans_1_2"/>
    <property type="match status" value="1"/>
</dbReference>
<dbReference type="EMBL" id="JBHUEK010000008">
    <property type="protein sequence ID" value="MFD1778259.1"/>
    <property type="molecule type" value="Genomic_DNA"/>
</dbReference>
<evidence type="ECO:0000313" key="2">
    <source>
        <dbReference type="EMBL" id="MFD1778259.1"/>
    </source>
</evidence>
<dbReference type="Proteomes" id="UP001597227">
    <property type="component" value="Unassembled WGS sequence"/>
</dbReference>
<name>A0ABW4MJS9_9BACI</name>
<reference evidence="3" key="1">
    <citation type="journal article" date="2019" name="Int. J. Syst. Evol. Microbiol.">
        <title>The Global Catalogue of Microorganisms (GCM) 10K type strain sequencing project: providing services to taxonomists for standard genome sequencing and annotation.</title>
        <authorList>
            <consortium name="The Broad Institute Genomics Platform"/>
            <consortium name="The Broad Institute Genome Sequencing Center for Infectious Disease"/>
            <person name="Wu L."/>
            <person name="Ma J."/>
        </authorList>
    </citation>
    <scope>NUCLEOTIDE SEQUENCE [LARGE SCALE GENOMIC DNA]</scope>
    <source>
        <strain evidence="3">CCUG 15531</strain>
    </source>
</reference>
<proteinExistence type="predicted"/>
<sequence>MINLLFITTDRSQHIDKSPYYLSKELEKITNLTVWHNPGNLQDILSQLSTRPDFILLYDLDKMTAPRISGIKNVNIPFGLMVEDPDKNSGARGKFIMDNNIQYLFPVVRDSFLRKYPTLKDRIYWLPHHAYTEVFKDYQLPKTIDYLLIGKIDRLYPLRQKILSTMQNEPGFTYYKHPGYRSFSPADEKRRVVGENYAKKINQAKIFFTCDSILKYPIKKYFEVPACRTLLMAPTSKEIEDLGFIPGKNFVDINENDFYEKAKYYLTHEEERQKIADAGYEFIREYHSTKARAEFLVEKMNEIIENQK</sequence>
<accession>A0ABW4MJS9</accession>
<gene>
    <name evidence="2" type="ORF">ACFSFW_06230</name>
</gene>
<dbReference type="RefSeq" id="WP_388036192.1">
    <property type="nucleotide sequence ID" value="NZ_JBHUEK010000008.1"/>
</dbReference>
<comment type="caution">
    <text evidence="2">The sequence shown here is derived from an EMBL/GenBank/DDBJ whole genome shotgun (WGS) entry which is preliminary data.</text>
</comment>
<dbReference type="InterPro" id="IPR055259">
    <property type="entry name" value="YkvP/CgeB_Glyco_trans-like"/>
</dbReference>